<protein>
    <submittedName>
        <fullName evidence="2">AntA/AntB antirepressor domain-containing protein</fullName>
    </submittedName>
</protein>
<dbReference type="InterPro" id="IPR013557">
    <property type="entry name" value="AntA/B_antirep"/>
</dbReference>
<reference evidence="2 3" key="1">
    <citation type="submission" date="2017-04" db="EMBL/GenBank/DDBJ databases">
        <authorList>
            <person name="Afonso C.L."/>
            <person name="Miller P.J."/>
            <person name="Scott M.A."/>
            <person name="Spackman E."/>
            <person name="Goraichik I."/>
            <person name="Dimitrov K.M."/>
            <person name="Suarez D.L."/>
            <person name="Swayne D.E."/>
        </authorList>
    </citation>
    <scope>NUCLEOTIDE SEQUENCE [LARGE SCALE GENOMIC DNA]</scope>
</reference>
<organism evidence="2 3">
    <name type="scientific">Erwinia phage vB_EamM_Y3</name>
    <dbReference type="NCBI Taxonomy" id="1983553"/>
    <lineage>
        <taxon>Viruses</taxon>
        <taxon>Duplodnaviria</taxon>
        <taxon>Heunggongvirae</taxon>
        <taxon>Uroviricota</taxon>
        <taxon>Caudoviricetes</taxon>
        <taxon>Sasquatchvirus</taxon>
        <taxon>Sasquatchvirus Y3</taxon>
    </lineage>
</organism>
<keyword evidence="3" id="KW-1185">Reference proteome</keyword>
<evidence type="ECO:0000313" key="2">
    <source>
        <dbReference type="EMBL" id="ARW58671.1"/>
    </source>
</evidence>
<proteinExistence type="predicted"/>
<sequence>MARIYISDKYEGDLANHPAVLLLSLKIGGATAQSISGRDLYRYLGLSKCYTAWIKDGVEDCGLIENEDYVVEWFKSDANGHSIEHKFTQLAAVEIAMRSRSPLAKRIRRSVCRRDGFIKFAGE</sequence>
<name>A0A2H4IAU7_9CAUD</name>
<dbReference type="Proteomes" id="UP000240568">
    <property type="component" value="Segment"/>
</dbReference>
<dbReference type="Pfam" id="PF08346">
    <property type="entry name" value="AntA"/>
    <property type="match status" value="1"/>
</dbReference>
<gene>
    <name evidence="2" type="ORF">Y3_031</name>
</gene>
<accession>A0A2H4IAU7</accession>
<feature type="domain" description="AntA/AntB antirepressor" evidence="1">
    <location>
        <begin position="35"/>
        <end position="100"/>
    </location>
</feature>
<evidence type="ECO:0000313" key="3">
    <source>
        <dbReference type="Proteomes" id="UP000240568"/>
    </source>
</evidence>
<dbReference type="EMBL" id="KY984068">
    <property type="protein sequence ID" value="ARW58671.1"/>
    <property type="molecule type" value="Genomic_DNA"/>
</dbReference>
<evidence type="ECO:0000259" key="1">
    <source>
        <dbReference type="Pfam" id="PF08346"/>
    </source>
</evidence>